<sequence>MINPATPQGHPNCRMHSHDRLGLTFDVSYWSPDDAEPLMAVKISVTDPTGALVQTIDELLEPTSPAGVGLEDIDGDGRDEIIIPMGQTRFNGSPNTRFSVWRAAGDSSHFERTQMVGQALYPSGDGYVVTNGGALTSRDLTFYLPTGAGFTLITSLTIEPEQVDPDTGRVLTVSCRAHQEEGLGSIDMEVHQAEEVFCASPAALAIWPGAQRVSI</sequence>
<organism evidence="1 2">
    <name type="scientific">Mycolicibacterium komossense</name>
    <dbReference type="NCBI Taxonomy" id="1779"/>
    <lineage>
        <taxon>Bacteria</taxon>
        <taxon>Bacillati</taxon>
        <taxon>Actinomycetota</taxon>
        <taxon>Actinomycetes</taxon>
        <taxon>Mycobacteriales</taxon>
        <taxon>Mycobacteriaceae</taxon>
        <taxon>Mycolicibacterium</taxon>
    </lineage>
</organism>
<evidence type="ECO:0008006" key="3">
    <source>
        <dbReference type="Google" id="ProtNLM"/>
    </source>
</evidence>
<name>A0ABT3CG48_9MYCO</name>
<evidence type="ECO:0000313" key="1">
    <source>
        <dbReference type="EMBL" id="MCV7228357.1"/>
    </source>
</evidence>
<proteinExistence type="predicted"/>
<evidence type="ECO:0000313" key="2">
    <source>
        <dbReference type="Proteomes" id="UP001526201"/>
    </source>
</evidence>
<reference evidence="1 2" key="1">
    <citation type="journal article" date="2022" name="BMC Genomics">
        <title>Comparative genome analysis of mycobacteria focusing on tRNA and non-coding RNA.</title>
        <authorList>
            <person name="Behra P.R.K."/>
            <person name="Pettersson B.M.F."/>
            <person name="Ramesh M."/>
            <person name="Das S."/>
            <person name="Dasgupta S."/>
            <person name="Kirsebom L.A."/>
        </authorList>
    </citation>
    <scope>NUCLEOTIDE SEQUENCE [LARGE SCALE GENOMIC DNA]</scope>
    <source>
        <strain evidence="1 2">DSM 44078</strain>
    </source>
</reference>
<dbReference type="EMBL" id="JACKTY010000033">
    <property type="protein sequence ID" value="MCV7228357.1"/>
    <property type="molecule type" value="Genomic_DNA"/>
</dbReference>
<dbReference type="Proteomes" id="UP001526201">
    <property type="component" value="Unassembled WGS sequence"/>
</dbReference>
<comment type="caution">
    <text evidence="1">The sequence shown here is derived from an EMBL/GenBank/DDBJ whole genome shotgun (WGS) entry which is preliminary data.</text>
</comment>
<accession>A0ABT3CG48</accession>
<keyword evidence="2" id="KW-1185">Reference proteome</keyword>
<protein>
    <recommendedName>
        <fullName evidence="3">FG-GAP repeat protein</fullName>
    </recommendedName>
</protein>
<gene>
    <name evidence="1" type="ORF">H7J73_20295</name>
</gene>